<keyword evidence="7" id="KW-0732">Signal</keyword>
<dbReference type="SMART" id="SM00848">
    <property type="entry name" value="Inhibitor_I29"/>
    <property type="match status" value="1"/>
</dbReference>
<dbReference type="Gene3D" id="3.90.70.10">
    <property type="entry name" value="Cysteine proteinases"/>
    <property type="match status" value="1"/>
</dbReference>
<dbReference type="GO" id="GO:0006508">
    <property type="term" value="P:proteolysis"/>
    <property type="evidence" value="ECO:0007669"/>
    <property type="project" value="UniProtKB-KW"/>
</dbReference>
<dbReference type="Pfam" id="PF00112">
    <property type="entry name" value="Peptidase_C1"/>
    <property type="match status" value="1"/>
</dbReference>
<dbReference type="OrthoDB" id="387093at2759"/>
<dbReference type="InterPro" id="IPR025660">
    <property type="entry name" value="Pept_his_AS"/>
</dbReference>
<evidence type="ECO:0000313" key="10">
    <source>
        <dbReference type="EMBL" id="CAB0019872.1"/>
    </source>
</evidence>
<dbReference type="AlphaFoldDB" id="A0A6H5HRZ7"/>
<dbReference type="EMBL" id="CADCXU010034643">
    <property type="protein sequence ID" value="CAB0019872.1"/>
    <property type="molecule type" value="Genomic_DNA"/>
</dbReference>
<evidence type="ECO:0000256" key="7">
    <source>
        <dbReference type="SAM" id="SignalP"/>
    </source>
</evidence>
<dbReference type="SMART" id="SM00645">
    <property type="entry name" value="Pept_C1"/>
    <property type="match status" value="1"/>
</dbReference>
<evidence type="ECO:0000259" key="9">
    <source>
        <dbReference type="SMART" id="SM00848"/>
    </source>
</evidence>
<organism evidence="10 11">
    <name type="scientific">Nesidiocoris tenuis</name>
    <dbReference type="NCBI Taxonomy" id="355587"/>
    <lineage>
        <taxon>Eukaryota</taxon>
        <taxon>Metazoa</taxon>
        <taxon>Ecdysozoa</taxon>
        <taxon>Arthropoda</taxon>
        <taxon>Hexapoda</taxon>
        <taxon>Insecta</taxon>
        <taxon>Pterygota</taxon>
        <taxon>Neoptera</taxon>
        <taxon>Paraneoptera</taxon>
        <taxon>Hemiptera</taxon>
        <taxon>Heteroptera</taxon>
        <taxon>Panheteroptera</taxon>
        <taxon>Cimicomorpha</taxon>
        <taxon>Miridae</taxon>
        <taxon>Dicyphina</taxon>
        <taxon>Nesidiocoris</taxon>
    </lineage>
</organism>
<dbReference type="PROSITE" id="PS00139">
    <property type="entry name" value="THIOL_PROTEASE_CYS"/>
    <property type="match status" value="1"/>
</dbReference>
<dbReference type="InterPro" id="IPR013201">
    <property type="entry name" value="Prot_inhib_I29"/>
</dbReference>
<dbReference type="FunFam" id="3.90.70.10:FF:000332">
    <property type="entry name" value="Cathepsin L1"/>
    <property type="match status" value="1"/>
</dbReference>
<reference evidence="10 11" key="1">
    <citation type="submission" date="2020-02" db="EMBL/GenBank/DDBJ databases">
        <authorList>
            <person name="Ferguson B K."/>
        </authorList>
    </citation>
    <scope>NUCLEOTIDE SEQUENCE [LARGE SCALE GENOMIC DNA]</scope>
</reference>
<evidence type="ECO:0008006" key="12">
    <source>
        <dbReference type="Google" id="ProtNLM"/>
    </source>
</evidence>
<feature type="signal peptide" evidence="7">
    <location>
        <begin position="1"/>
        <end position="19"/>
    </location>
</feature>
<dbReference type="CDD" id="cd02248">
    <property type="entry name" value="Peptidase_C1A"/>
    <property type="match status" value="1"/>
</dbReference>
<feature type="domain" description="Cathepsin propeptide inhibitor" evidence="9">
    <location>
        <begin position="102"/>
        <end position="159"/>
    </location>
</feature>
<evidence type="ECO:0000256" key="4">
    <source>
        <dbReference type="ARBA" id="ARBA00022807"/>
    </source>
</evidence>
<evidence type="ECO:0000256" key="5">
    <source>
        <dbReference type="ARBA" id="ARBA00023145"/>
    </source>
</evidence>
<dbReference type="SUPFAM" id="SSF54001">
    <property type="entry name" value="Cysteine proteinases"/>
    <property type="match status" value="1"/>
</dbReference>
<evidence type="ECO:0000256" key="6">
    <source>
        <dbReference type="ARBA" id="ARBA00023157"/>
    </source>
</evidence>
<dbReference type="InterPro" id="IPR013128">
    <property type="entry name" value="Peptidase_C1A"/>
</dbReference>
<keyword evidence="5" id="KW-0865">Zymogen</keyword>
<keyword evidence="2" id="KW-0645">Protease</keyword>
<evidence type="ECO:0000256" key="3">
    <source>
        <dbReference type="ARBA" id="ARBA00022801"/>
    </source>
</evidence>
<dbReference type="Pfam" id="PF08246">
    <property type="entry name" value="Inhibitor_I29"/>
    <property type="match status" value="1"/>
</dbReference>
<dbReference type="InterPro" id="IPR000668">
    <property type="entry name" value="Peptidase_C1A_C"/>
</dbReference>
<dbReference type="InterPro" id="IPR039417">
    <property type="entry name" value="Peptidase_C1A_papain-like"/>
</dbReference>
<evidence type="ECO:0000259" key="8">
    <source>
        <dbReference type="SMART" id="SM00645"/>
    </source>
</evidence>
<evidence type="ECO:0000313" key="11">
    <source>
        <dbReference type="Proteomes" id="UP000479000"/>
    </source>
</evidence>
<dbReference type="GO" id="GO:0008234">
    <property type="term" value="F:cysteine-type peptidase activity"/>
    <property type="evidence" value="ECO:0007669"/>
    <property type="project" value="UniProtKB-KW"/>
</dbReference>
<keyword evidence="3" id="KW-0378">Hydrolase</keyword>
<dbReference type="PANTHER" id="PTHR12411">
    <property type="entry name" value="CYSTEINE PROTEASE FAMILY C1-RELATED"/>
    <property type="match status" value="1"/>
</dbReference>
<dbReference type="InterPro" id="IPR000169">
    <property type="entry name" value="Pept_cys_AS"/>
</dbReference>
<proteinExistence type="inferred from homology"/>
<dbReference type="PROSITE" id="PS00639">
    <property type="entry name" value="THIOL_PROTEASE_HIS"/>
    <property type="match status" value="1"/>
</dbReference>
<comment type="similarity">
    <text evidence="1">Belongs to the peptidase C1 family.</text>
</comment>
<feature type="chain" id="PRO_5026143342" description="Peptidase C1A papain C-terminal domain-containing protein" evidence="7">
    <location>
        <begin position="20"/>
        <end position="395"/>
    </location>
</feature>
<keyword evidence="4" id="KW-0788">Thiol protease</keyword>
<feature type="domain" description="Peptidase C1A papain C-terminal" evidence="8">
    <location>
        <begin position="186"/>
        <end position="391"/>
    </location>
</feature>
<sequence length="395" mass="44298">MKALIVCFGIAVISSYATSEAQSQGTYLNYIKAFRGGLLRCDFLSKTGTELARLKCWSGKGRHDFSEMLGNGAFFEIFPLMLKQGIADLLGVPLSDKTLGHFLEFTERENRVYETVEEVKFRFRVFRANMIKATYLNETEQGTATYGATMFADMTRSEFQRHLGLVMPKTPPVKKAKPAVIPQIILPAEYDWRTFNVVTPVKNQGQCGSCWAFSVTGNIEGLYAIANNKLLSFSEQELVDCDKLDNGCGGGFFNTAFEAIEKLGGLETEDDYPYEGRNDQCTLNKSEIRVSVRDYVNITTDETEIAKYLVGNGPISIGINANAMQFYMGGVSHPLKFLCDPMNLDHGVLIVGYGVHRYPVFHKTLPFWLIKNSWGPRWGVQVRKTCVIVGFVRLH</sequence>
<accession>A0A6H5HRZ7</accession>
<gene>
    <name evidence="10" type="ORF">NTEN_LOCUS23518</name>
</gene>
<name>A0A6H5HRZ7_9HEMI</name>
<keyword evidence="11" id="KW-1185">Reference proteome</keyword>
<keyword evidence="6" id="KW-1015">Disulfide bond</keyword>
<protein>
    <recommendedName>
        <fullName evidence="12">Peptidase C1A papain C-terminal domain-containing protein</fullName>
    </recommendedName>
</protein>
<dbReference type="InterPro" id="IPR038765">
    <property type="entry name" value="Papain-like_cys_pep_sf"/>
</dbReference>
<evidence type="ECO:0000256" key="2">
    <source>
        <dbReference type="ARBA" id="ARBA00022670"/>
    </source>
</evidence>
<evidence type="ECO:0000256" key="1">
    <source>
        <dbReference type="ARBA" id="ARBA00008455"/>
    </source>
</evidence>
<dbReference type="Proteomes" id="UP000479000">
    <property type="component" value="Unassembled WGS sequence"/>
</dbReference>
<dbReference type="PRINTS" id="PR00705">
    <property type="entry name" value="PAPAIN"/>
</dbReference>